<dbReference type="VEuPathDB" id="FungiDB:ASPGLDRAFT_33323"/>
<evidence type="ECO:0000313" key="2">
    <source>
        <dbReference type="Proteomes" id="UP000184300"/>
    </source>
</evidence>
<proteinExistence type="predicted"/>
<sequence length="116" mass="13225">MARSTNPVANPRAIVSSSDYRFTVLTDSLIRYEWAPDGQFKDRASTFAINRNFSVPRFRLLDGDDLHIITKHFHLSYNKQWFTLGGLLIHLNSNHTEWGAPWQYGVSEDLNLGGTA</sequence>
<reference evidence="2" key="1">
    <citation type="journal article" date="2017" name="Genome Biol.">
        <title>Comparative genomics reveals high biological diversity and specific adaptations in the industrially and medically important fungal genus Aspergillus.</title>
        <authorList>
            <person name="de Vries R.P."/>
            <person name="Riley R."/>
            <person name="Wiebenga A."/>
            <person name="Aguilar-Osorio G."/>
            <person name="Amillis S."/>
            <person name="Uchima C.A."/>
            <person name="Anderluh G."/>
            <person name="Asadollahi M."/>
            <person name="Askin M."/>
            <person name="Barry K."/>
            <person name="Battaglia E."/>
            <person name="Bayram O."/>
            <person name="Benocci T."/>
            <person name="Braus-Stromeyer S.A."/>
            <person name="Caldana C."/>
            <person name="Canovas D."/>
            <person name="Cerqueira G.C."/>
            <person name="Chen F."/>
            <person name="Chen W."/>
            <person name="Choi C."/>
            <person name="Clum A."/>
            <person name="Dos Santos R.A."/>
            <person name="Damasio A.R."/>
            <person name="Diallinas G."/>
            <person name="Emri T."/>
            <person name="Fekete E."/>
            <person name="Flipphi M."/>
            <person name="Freyberg S."/>
            <person name="Gallo A."/>
            <person name="Gournas C."/>
            <person name="Habgood R."/>
            <person name="Hainaut M."/>
            <person name="Harispe M.L."/>
            <person name="Henrissat B."/>
            <person name="Hilden K.S."/>
            <person name="Hope R."/>
            <person name="Hossain A."/>
            <person name="Karabika E."/>
            <person name="Karaffa L."/>
            <person name="Karanyi Z."/>
            <person name="Krasevec N."/>
            <person name="Kuo A."/>
            <person name="Kusch H."/>
            <person name="LaButti K."/>
            <person name="Lagendijk E.L."/>
            <person name="Lapidus A."/>
            <person name="Levasseur A."/>
            <person name="Lindquist E."/>
            <person name="Lipzen A."/>
            <person name="Logrieco A.F."/>
            <person name="MacCabe A."/>
            <person name="Maekelae M.R."/>
            <person name="Malavazi I."/>
            <person name="Melin P."/>
            <person name="Meyer V."/>
            <person name="Mielnichuk N."/>
            <person name="Miskei M."/>
            <person name="Molnar A.P."/>
            <person name="Mule G."/>
            <person name="Ngan C.Y."/>
            <person name="Orejas M."/>
            <person name="Orosz E."/>
            <person name="Ouedraogo J.P."/>
            <person name="Overkamp K.M."/>
            <person name="Park H.-S."/>
            <person name="Perrone G."/>
            <person name="Piumi F."/>
            <person name="Punt P.J."/>
            <person name="Ram A.F."/>
            <person name="Ramon A."/>
            <person name="Rauscher S."/>
            <person name="Record E."/>
            <person name="Riano-Pachon D.M."/>
            <person name="Robert V."/>
            <person name="Roehrig J."/>
            <person name="Ruller R."/>
            <person name="Salamov A."/>
            <person name="Salih N.S."/>
            <person name="Samson R.A."/>
            <person name="Sandor E."/>
            <person name="Sanguinetti M."/>
            <person name="Schuetze T."/>
            <person name="Sepcic K."/>
            <person name="Shelest E."/>
            <person name="Sherlock G."/>
            <person name="Sophianopoulou V."/>
            <person name="Squina F.M."/>
            <person name="Sun H."/>
            <person name="Susca A."/>
            <person name="Todd R.B."/>
            <person name="Tsang A."/>
            <person name="Unkles S.E."/>
            <person name="van de Wiele N."/>
            <person name="van Rossen-Uffink D."/>
            <person name="Oliveira J.V."/>
            <person name="Vesth T.C."/>
            <person name="Visser J."/>
            <person name="Yu J.-H."/>
            <person name="Zhou M."/>
            <person name="Andersen M.R."/>
            <person name="Archer D.B."/>
            <person name="Baker S.E."/>
            <person name="Benoit I."/>
            <person name="Brakhage A.A."/>
            <person name="Braus G.H."/>
            <person name="Fischer R."/>
            <person name="Frisvad J.C."/>
            <person name="Goldman G.H."/>
            <person name="Houbraken J."/>
            <person name="Oakley B."/>
            <person name="Pocsi I."/>
            <person name="Scazzocchio C."/>
            <person name="Seiboth B."/>
            <person name="vanKuyk P.A."/>
            <person name="Wortman J."/>
            <person name="Dyer P.S."/>
            <person name="Grigoriev I.V."/>
        </authorList>
    </citation>
    <scope>NUCLEOTIDE SEQUENCE [LARGE SCALE GENOMIC DNA]</scope>
    <source>
        <strain evidence="2">CBS 516.65</strain>
    </source>
</reference>
<evidence type="ECO:0000313" key="1">
    <source>
        <dbReference type="EMBL" id="OJJ86414.1"/>
    </source>
</evidence>
<dbReference type="AlphaFoldDB" id="A0A1L9VRA2"/>
<keyword evidence="2" id="KW-1185">Reference proteome</keyword>
<dbReference type="OrthoDB" id="1334205at2759"/>
<dbReference type="Proteomes" id="UP000184300">
    <property type="component" value="Unassembled WGS sequence"/>
</dbReference>
<gene>
    <name evidence="1" type="ORF">ASPGLDRAFT_33323</name>
</gene>
<organism evidence="1 2">
    <name type="scientific">Aspergillus glaucus CBS 516.65</name>
    <dbReference type="NCBI Taxonomy" id="1160497"/>
    <lineage>
        <taxon>Eukaryota</taxon>
        <taxon>Fungi</taxon>
        <taxon>Dikarya</taxon>
        <taxon>Ascomycota</taxon>
        <taxon>Pezizomycotina</taxon>
        <taxon>Eurotiomycetes</taxon>
        <taxon>Eurotiomycetidae</taxon>
        <taxon>Eurotiales</taxon>
        <taxon>Aspergillaceae</taxon>
        <taxon>Aspergillus</taxon>
        <taxon>Aspergillus subgen. Aspergillus</taxon>
    </lineage>
</organism>
<dbReference type="STRING" id="1160497.A0A1L9VRA2"/>
<dbReference type="RefSeq" id="XP_022403103.1">
    <property type="nucleotide sequence ID" value="XM_022544295.1"/>
</dbReference>
<accession>A0A1L9VRA2</accession>
<dbReference type="EMBL" id="KV878892">
    <property type="protein sequence ID" value="OJJ86414.1"/>
    <property type="molecule type" value="Genomic_DNA"/>
</dbReference>
<dbReference type="GeneID" id="34460556"/>
<name>A0A1L9VRA2_ASPGL</name>
<protein>
    <submittedName>
        <fullName evidence="1">Uncharacterized protein</fullName>
    </submittedName>
</protein>